<dbReference type="Pfam" id="PF12849">
    <property type="entry name" value="PBP_like_2"/>
    <property type="match status" value="1"/>
</dbReference>
<evidence type="ECO:0000256" key="3">
    <source>
        <dbReference type="ARBA" id="ARBA00022729"/>
    </source>
</evidence>
<dbReference type="InterPro" id="IPR050811">
    <property type="entry name" value="Phosphate_ABC_transporter"/>
</dbReference>
<dbReference type="OrthoDB" id="9790048at2"/>
<dbReference type="PANTHER" id="PTHR30570:SF1">
    <property type="entry name" value="PHOSPHATE-BINDING PROTEIN PSTS"/>
    <property type="match status" value="1"/>
</dbReference>
<dbReference type="Proteomes" id="UP000316714">
    <property type="component" value="Unassembled WGS sequence"/>
</dbReference>
<evidence type="ECO:0000313" key="6">
    <source>
        <dbReference type="EMBL" id="TWT29580.1"/>
    </source>
</evidence>
<dbReference type="RefSeq" id="WP_146568937.1">
    <property type="nucleotide sequence ID" value="NZ_SIHJ01000007.1"/>
</dbReference>
<organism evidence="6 7">
    <name type="scientific">Posidoniimonas corsicana</name>
    <dbReference type="NCBI Taxonomy" id="1938618"/>
    <lineage>
        <taxon>Bacteria</taxon>
        <taxon>Pseudomonadati</taxon>
        <taxon>Planctomycetota</taxon>
        <taxon>Planctomycetia</taxon>
        <taxon>Pirellulales</taxon>
        <taxon>Lacipirellulaceae</taxon>
        <taxon>Posidoniimonas</taxon>
    </lineage>
</organism>
<comment type="function">
    <text evidence="4">Involved in the system for phosphate transport across the cytoplasmic membrane.</text>
</comment>
<evidence type="ECO:0000313" key="7">
    <source>
        <dbReference type="Proteomes" id="UP000316714"/>
    </source>
</evidence>
<sequence length="325" mass="34500">MNLCRFHAVTLSAAMIVAAGCRPAPEGGSDAATGSKSGSISIDGSSTVYPVSMAVAEEFSDQGTDAEVTVGFSGTGGGMKQFAAGEIDICDASRGMKPAEAEKCKENGVEFIELSVAYDGLAVVVNPDNDWCDELTVDQLKQMWKPEDPAQKWSDINPDWPEEDLVLYGPGTDSGTFDYFTEEIVGEAKASRSDYAPSEDDNMLVTGVAGDKNALGYFGFAYYIENKDKLKLLGVDGGDGPVKPSMETVMDNTYKPLARPLYIYVNTASLKRPEVAKFVKFYMDQAAKLSKDVGYVPVPDDVAAENAATLEAALGAAPAKAPAAE</sequence>
<dbReference type="Gene3D" id="3.40.190.10">
    <property type="entry name" value="Periplasmic binding protein-like II"/>
    <property type="match status" value="2"/>
</dbReference>
<dbReference type="InterPro" id="IPR024370">
    <property type="entry name" value="PBP_domain"/>
</dbReference>
<evidence type="ECO:0000259" key="5">
    <source>
        <dbReference type="Pfam" id="PF12849"/>
    </source>
</evidence>
<protein>
    <recommendedName>
        <fullName evidence="4">Phosphate-binding protein</fullName>
    </recommendedName>
</protein>
<proteinExistence type="inferred from homology"/>
<dbReference type="AlphaFoldDB" id="A0A5C5UVG3"/>
<feature type="domain" description="PBP" evidence="5">
    <location>
        <begin position="32"/>
        <end position="283"/>
    </location>
</feature>
<dbReference type="GO" id="GO:0006817">
    <property type="term" value="P:phosphate ion transport"/>
    <property type="evidence" value="ECO:0007669"/>
    <property type="project" value="UniProtKB-UniRule"/>
</dbReference>
<dbReference type="SUPFAM" id="SSF53850">
    <property type="entry name" value="Periplasmic binding protein-like II"/>
    <property type="match status" value="1"/>
</dbReference>
<dbReference type="PROSITE" id="PS51257">
    <property type="entry name" value="PROKAR_LIPOPROTEIN"/>
    <property type="match status" value="1"/>
</dbReference>
<keyword evidence="2 4" id="KW-0813">Transport</keyword>
<dbReference type="EMBL" id="SIHJ01000007">
    <property type="protein sequence ID" value="TWT29580.1"/>
    <property type="molecule type" value="Genomic_DNA"/>
</dbReference>
<comment type="caution">
    <text evidence="6">The sequence shown here is derived from an EMBL/GenBank/DDBJ whole genome shotgun (WGS) entry which is preliminary data.</text>
</comment>
<keyword evidence="7" id="KW-1185">Reference proteome</keyword>
<keyword evidence="3" id="KW-0732">Signal</keyword>
<keyword evidence="4" id="KW-0592">Phosphate transport</keyword>
<dbReference type="GO" id="GO:0042301">
    <property type="term" value="F:phosphate ion binding"/>
    <property type="evidence" value="ECO:0007669"/>
    <property type="project" value="UniProtKB-UniRule"/>
</dbReference>
<evidence type="ECO:0000256" key="1">
    <source>
        <dbReference type="ARBA" id="ARBA00008725"/>
    </source>
</evidence>
<dbReference type="CDD" id="cd13654">
    <property type="entry name" value="PBP2_phosphate_like_2"/>
    <property type="match status" value="1"/>
</dbReference>
<evidence type="ECO:0000256" key="4">
    <source>
        <dbReference type="RuleBase" id="RU367119"/>
    </source>
</evidence>
<evidence type="ECO:0000256" key="2">
    <source>
        <dbReference type="ARBA" id="ARBA00022448"/>
    </source>
</evidence>
<dbReference type="NCBIfam" id="TIGR02136">
    <property type="entry name" value="ptsS_2"/>
    <property type="match status" value="1"/>
</dbReference>
<accession>A0A5C5UVG3</accession>
<name>A0A5C5UVG3_9BACT</name>
<dbReference type="PANTHER" id="PTHR30570">
    <property type="entry name" value="PERIPLASMIC PHOSPHATE BINDING COMPONENT OF PHOSPHATE ABC TRANSPORTER"/>
    <property type="match status" value="1"/>
</dbReference>
<dbReference type="InterPro" id="IPR011862">
    <property type="entry name" value="Phos-bd"/>
</dbReference>
<comment type="similarity">
    <text evidence="1 4">Belongs to the PstS family.</text>
</comment>
<gene>
    <name evidence="6" type="primary">pstS</name>
    <name evidence="6" type="ORF">KOR34_51340</name>
</gene>
<reference evidence="6 7" key="1">
    <citation type="submission" date="2019-02" db="EMBL/GenBank/DDBJ databases">
        <title>Deep-cultivation of Planctomycetes and their phenomic and genomic characterization uncovers novel biology.</title>
        <authorList>
            <person name="Wiegand S."/>
            <person name="Jogler M."/>
            <person name="Boedeker C."/>
            <person name="Pinto D."/>
            <person name="Vollmers J."/>
            <person name="Rivas-Marin E."/>
            <person name="Kohn T."/>
            <person name="Peeters S.H."/>
            <person name="Heuer A."/>
            <person name="Rast P."/>
            <person name="Oberbeckmann S."/>
            <person name="Bunk B."/>
            <person name="Jeske O."/>
            <person name="Meyerdierks A."/>
            <person name="Storesund J.E."/>
            <person name="Kallscheuer N."/>
            <person name="Luecker S."/>
            <person name="Lage O.M."/>
            <person name="Pohl T."/>
            <person name="Merkel B.J."/>
            <person name="Hornburger P."/>
            <person name="Mueller R.-W."/>
            <person name="Bruemmer F."/>
            <person name="Labrenz M."/>
            <person name="Spormann A.M."/>
            <person name="Op Den Camp H."/>
            <person name="Overmann J."/>
            <person name="Amann R."/>
            <person name="Jetten M.S.M."/>
            <person name="Mascher T."/>
            <person name="Medema M.H."/>
            <person name="Devos D.P."/>
            <person name="Kaster A.-K."/>
            <person name="Ovreas L."/>
            <person name="Rohde M."/>
            <person name="Galperin M.Y."/>
            <person name="Jogler C."/>
        </authorList>
    </citation>
    <scope>NUCLEOTIDE SEQUENCE [LARGE SCALE GENOMIC DNA]</scope>
    <source>
        <strain evidence="6 7">KOR34</strain>
    </source>
</reference>